<dbReference type="RefSeq" id="WP_013885437.1">
    <property type="nucleotide sequence ID" value="NC_015672.1"/>
</dbReference>
<evidence type="ECO:0000256" key="4">
    <source>
        <dbReference type="ARBA" id="ARBA00022884"/>
    </source>
</evidence>
<dbReference type="PANTHER" id="PTHR22807">
    <property type="entry name" value="NOP2 YEAST -RELATED NOL1/NOP2/FMU SUN DOMAIN-CONTAINING"/>
    <property type="match status" value="1"/>
</dbReference>
<dbReference type="InterPro" id="IPR023267">
    <property type="entry name" value="RCMT"/>
</dbReference>
<proteinExistence type="inferred from homology"/>
<sequence length="458" mass="52306">MSIINLKRFEDKYKYLLGEKFSGFHEALHLPPLKYFRINSVRNINYLKELDDRGVKYLPDRYFGDFYKLTDDISVSDTIAFLTGGIYIQNPSSIIPVDMLSRALKNNEEPVVLDMCAAPGGKTTGLSEKIARRGLIVANEVSKSRLKSLHFNLEKYGAWNVKTTSVDGRVVGKMFPETFDGILLDAPCSNENKIFRNPEVSRNWSEDLVKKMQKLQTELIFSAYEALKPGGVLVYSTCTFSVEENEDVIKSLLDTYQDIKFIRFEADFSYKGLSGEGRIDDNVFRILPEIENMKNKMQRTTYDGFFSAALRKPGAMQQKASRKESKNKYTQTFQRFFNKELPQGVFREVKGLIFMENNIDPGIKFFKTGLKAGKFAGDDIEISSQFLWEFGCSAKEPYIVRLSIDEADNYLKGNDINKVPPLKGNNLFAFYDNLPVGTVKGVNGRLKNKLDRYFLYGK</sequence>
<dbReference type="SUPFAM" id="SSF53335">
    <property type="entry name" value="S-adenosyl-L-methionine-dependent methyltransferases"/>
    <property type="match status" value="1"/>
</dbReference>
<keyword evidence="8" id="KW-1185">Reference proteome</keyword>
<dbReference type="Gene3D" id="3.30.70.1170">
    <property type="entry name" value="Sun protein, domain 3"/>
    <property type="match status" value="1"/>
</dbReference>
<dbReference type="Proteomes" id="UP000006621">
    <property type="component" value="Chromosome"/>
</dbReference>
<dbReference type="PANTHER" id="PTHR22807:SF30">
    <property type="entry name" value="28S RRNA (CYTOSINE(4447)-C(5))-METHYLTRANSFERASE-RELATED"/>
    <property type="match status" value="1"/>
</dbReference>
<dbReference type="InterPro" id="IPR049560">
    <property type="entry name" value="MeTrfase_RsmB-F_NOP2_cat"/>
</dbReference>
<evidence type="ECO:0000313" key="7">
    <source>
        <dbReference type="EMBL" id="AEI13925.1"/>
    </source>
</evidence>
<keyword evidence="3 5" id="KW-0949">S-adenosyl-L-methionine</keyword>
<dbReference type="PROSITE" id="PS51686">
    <property type="entry name" value="SAM_MT_RSMB_NOP"/>
    <property type="match status" value="1"/>
</dbReference>
<dbReference type="HOGENOM" id="CLU_005316_6_2_0"/>
<dbReference type="Pfam" id="PF01189">
    <property type="entry name" value="Methyltr_RsmB-F"/>
    <property type="match status" value="1"/>
</dbReference>
<gene>
    <name evidence="7" type="ordered locus">Flexsi_0233</name>
</gene>
<dbReference type="InterPro" id="IPR027391">
    <property type="entry name" value="Nol1_Nop2_Fmu_2"/>
</dbReference>
<feature type="binding site" evidence="5">
    <location>
        <begin position="116"/>
        <end position="122"/>
    </location>
    <ligand>
        <name>S-adenosyl-L-methionine</name>
        <dbReference type="ChEBI" id="CHEBI:59789"/>
    </ligand>
</feature>
<dbReference type="EMBL" id="CP002858">
    <property type="protein sequence ID" value="AEI13925.1"/>
    <property type="molecule type" value="Genomic_DNA"/>
</dbReference>
<dbReference type="InterPro" id="IPR001678">
    <property type="entry name" value="MeTrfase_RsmB-F_NOP2_dom"/>
</dbReference>
<evidence type="ECO:0000256" key="1">
    <source>
        <dbReference type="ARBA" id="ARBA00022603"/>
    </source>
</evidence>
<feature type="binding site" evidence="5">
    <location>
        <position position="167"/>
    </location>
    <ligand>
        <name>S-adenosyl-L-methionine</name>
        <dbReference type="ChEBI" id="CHEBI:59789"/>
    </ligand>
</feature>
<organism evidence="7 8">
    <name type="scientific">Flexistipes sinusarabici (strain ATCC 49648 / DSM 4947 / MAS 10)</name>
    <dbReference type="NCBI Taxonomy" id="717231"/>
    <lineage>
        <taxon>Bacteria</taxon>
        <taxon>Pseudomonadati</taxon>
        <taxon>Deferribacterota</taxon>
        <taxon>Deferribacteres</taxon>
        <taxon>Deferribacterales</taxon>
        <taxon>Flexistipitaceae</taxon>
        <taxon>Flexistipes</taxon>
    </lineage>
</organism>
<dbReference type="InterPro" id="IPR029063">
    <property type="entry name" value="SAM-dependent_MTases_sf"/>
</dbReference>
<dbReference type="STRING" id="717231.Flexsi_0233"/>
<dbReference type="GO" id="GO:0009383">
    <property type="term" value="F:rRNA (cytosine-C5-)-methyltransferase activity"/>
    <property type="evidence" value="ECO:0007669"/>
    <property type="project" value="TreeGrafter"/>
</dbReference>
<reference evidence="8" key="2">
    <citation type="submission" date="2011-06" db="EMBL/GenBank/DDBJ databases">
        <title>The complete genome of Flexistipes sinusarabici DSM 4947.</title>
        <authorList>
            <person name="Lucas S."/>
            <person name="Han J."/>
            <person name="Lapidus A."/>
            <person name="Bruce D."/>
            <person name="Goodwin L."/>
            <person name="Pitluck S."/>
            <person name="Peters L."/>
            <person name="Kyrpides N."/>
            <person name="Mavromatis K."/>
            <person name="Ivanova N."/>
            <person name="Mikhailova N."/>
            <person name="Chertkov O."/>
            <person name="Detter J.C."/>
            <person name="Tapia R."/>
            <person name="Han C."/>
            <person name="Land M."/>
            <person name="Hauser L."/>
            <person name="Markowitz V."/>
            <person name="Cheng J.-F."/>
            <person name="Hugenholtz P."/>
            <person name="Woyke T."/>
            <person name="Wu D."/>
            <person name="Spring S."/>
            <person name="Schroeder M."/>
            <person name="Brambilla E."/>
            <person name="Klenk H.-P."/>
            <person name="Eisen J.A."/>
        </authorList>
    </citation>
    <scope>NUCLEOTIDE SEQUENCE [LARGE SCALE GENOMIC DNA]</scope>
    <source>
        <strain evidence="8">DSM 4947 / MAS 10</strain>
    </source>
</reference>
<feature type="binding site" evidence="5">
    <location>
        <position position="185"/>
    </location>
    <ligand>
        <name>S-adenosyl-L-methionine</name>
        <dbReference type="ChEBI" id="CHEBI:59789"/>
    </ligand>
</feature>
<dbReference type="eggNOG" id="COG0144">
    <property type="taxonomic scope" value="Bacteria"/>
</dbReference>
<evidence type="ECO:0000313" key="8">
    <source>
        <dbReference type="Proteomes" id="UP000006621"/>
    </source>
</evidence>
<dbReference type="PRINTS" id="PR02008">
    <property type="entry name" value="RCMTFAMILY"/>
</dbReference>
<evidence type="ECO:0000256" key="2">
    <source>
        <dbReference type="ARBA" id="ARBA00022679"/>
    </source>
</evidence>
<reference evidence="7 8" key="1">
    <citation type="journal article" date="2011" name="Stand. Genomic Sci.">
        <title>Genome sequence of the moderately thermophilic halophile Flexistipes sinusarabici strain (MAS10).</title>
        <authorList>
            <person name="Lapidus A."/>
            <person name="Chertkov O."/>
            <person name="Nolan M."/>
            <person name="Lucas S."/>
            <person name="Hammon N."/>
            <person name="Deshpande S."/>
            <person name="Cheng J.F."/>
            <person name="Tapia R."/>
            <person name="Han C."/>
            <person name="Goodwin L."/>
            <person name="Pitluck S."/>
            <person name="Liolios K."/>
            <person name="Pagani I."/>
            <person name="Ivanova N."/>
            <person name="Huntemann M."/>
            <person name="Mavromatis K."/>
            <person name="Mikhailova N."/>
            <person name="Pati A."/>
            <person name="Chen A."/>
            <person name="Palaniappan K."/>
            <person name="Land M."/>
            <person name="Hauser L."/>
            <person name="Brambilla E.M."/>
            <person name="Rohde M."/>
            <person name="Abt B."/>
            <person name="Spring S."/>
            <person name="Goker M."/>
            <person name="Bristow J."/>
            <person name="Eisen J.A."/>
            <person name="Markowitz V."/>
            <person name="Hugenholtz P."/>
            <person name="Kyrpides N.C."/>
            <person name="Klenk H.P."/>
            <person name="Woyke T."/>
        </authorList>
    </citation>
    <scope>NUCLEOTIDE SEQUENCE [LARGE SCALE GENOMIC DNA]</scope>
    <source>
        <strain evidence="8">DSM 4947 / MAS 10</strain>
    </source>
</reference>
<name>F8E801_FLESM</name>
<keyword evidence="2 5" id="KW-0808">Transferase</keyword>
<dbReference type="GO" id="GO:0003723">
    <property type="term" value="F:RNA binding"/>
    <property type="evidence" value="ECO:0007669"/>
    <property type="project" value="UniProtKB-UniRule"/>
</dbReference>
<accession>F8E801</accession>
<dbReference type="Pfam" id="PF13636">
    <property type="entry name" value="Methyltranf_PUA"/>
    <property type="match status" value="1"/>
</dbReference>
<dbReference type="AlphaFoldDB" id="F8E801"/>
<evidence type="ECO:0000256" key="5">
    <source>
        <dbReference type="PROSITE-ProRule" id="PRU01023"/>
    </source>
</evidence>
<dbReference type="NCBIfam" id="TIGR00446">
    <property type="entry name" value="nop2p"/>
    <property type="match status" value="1"/>
</dbReference>
<dbReference type="CDD" id="cd02440">
    <property type="entry name" value="AdoMet_MTases"/>
    <property type="match status" value="1"/>
</dbReference>
<feature type="domain" description="SAM-dependent MTase RsmB/NOP-type" evidence="6">
    <location>
        <begin position="24"/>
        <end position="313"/>
    </location>
</feature>
<dbReference type="KEGG" id="fsi:Flexsi_0233"/>
<evidence type="ECO:0000259" key="6">
    <source>
        <dbReference type="PROSITE" id="PS51686"/>
    </source>
</evidence>
<keyword evidence="1 5" id="KW-0489">Methyltransferase</keyword>
<protein>
    <submittedName>
        <fullName evidence="7">RNA methylase, NOL1/NOP2/sun family</fullName>
    </submittedName>
</protein>
<dbReference type="OrthoDB" id="9810297at2"/>
<comment type="similarity">
    <text evidence="5">Belongs to the class I-like SAM-binding methyltransferase superfamily. RsmB/NOP family.</text>
</comment>
<dbReference type="GO" id="GO:0070475">
    <property type="term" value="P:rRNA base methylation"/>
    <property type="evidence" value="ECO:0007669"/>
    <property type="project" value="TreeGrafter"/>
</dbReference>
<evidence type="ECO:0000256" key="3">
    <source>
        <dbReference type="ARBA" id="ARBA00022691"/>
    </source>
</evidence>
<dbReference type="Gene3D" id="3.40.50.150">
    <property type="entry name" value="Vaccinia Virus protein VP39"/>
    <property type="match status" value="1"/>
</dbReference>
<dbReference type="InterPro" id="IPR011023">
    <property type="entry name" value="Nop2p"/>
</dbReference>
<feature type="active site" description="Nucleophile" evidence="5">
    <location>
        <position position="238"/>
    </location>
</feature>
<dbReference type="Gene3D" id="2.30.130.60">
    <property type="match status" value="1"/>
</dbReference>
<feature type="binding site" evidence="5">
    <location>
        <position position="140"/>
    </location>
    <ligand>
        <name>S-adenosyl-L-methionine</name>
        <dbReference type="ChEBI" id="CHEBI:59789"/>
    </ligand>
</feature>
<keyword evidence="4 5" id="KW-0694">RNA-binding</keyword>